<dbReference type="InterPro" id="IPR010730">
    <property type="entry name" value="HET"/>
</dbReference>
<evidence type="ECO:0000313" key="4">
    <source>
        <dbReference type="Proteomes" id="UP000481861"/>
    </source>
</evidence>
<sequence length="687" mass="78214">MPTLKSLISGRRRNVNTELTPAPSFPSSSPGYRKLDVAQEQIRVLDVQPGRLDSPLCCNLRVVALLSTPVPQYETLSYTWGDARSTLPIQLEGETKFVTTNLAVALRHLRDPYTVKVLWVDAVCINQDDLDERSQQVQLMRRIYSIGHAVIVWTGPLHKSMPPTREAFWTGDIRDEGLLRTFWDSFRGGDIDENFDATFHAFAFVRICADKHVWDHPAYQNMSGPGFTYPVPFGAYQRRIKEALEPFAKSAWWLRLWTIQEAVLPPTITFVYGPVAMSYQMLMGSASGLTHHKTSCCASAFSQAYYDLRVCLQYLHANFNSLHEYRRERSIDHRSNLWKLLKDFRHRHATDDRDKIYGVLGLVTAWYGEPIIPDYTMSTEEVYIRATTSFTLDTKSLFAMHGAMEPNKYPNLPSWVMDWTNPAVPLGLSTAKGTPRSTLKYGATGESEASICMISERTMALEGIRCGLIRAVGRPMTDCVSSAAIRTQVDWFLLAGMDKDPDRFYVAGGTCREAYWRTLCGDVMTLNRIEEVRRATADDYDAFVEYFLASRDSPFNEDGLAPRYRTEWLRDSRFGQFGKLTDGLFTARASHFSTSTQANGLDRSLFITEEGYMGLGPTRTRVGDEVWCLFGGRTPFVLRRNGHEDYLIEGEDNKELHYMIGDTYVHGLMDSEIMNLGPQHREWVYLV</sequence>
<dbReference type="PANTHER" id="PTHR24148:SF82">
    <property type="entry name" value="HETEROKARYON INCOMPATIBILITY DOMAIN-CONTAINING PROTEIN"/>
    <property type="match status" value="1"/>
</dbReference>
<protein>
    <submittedName>
        <fullName evidence="3">Heterokaryon incompatibility protein-domain-containing protein</fullName>
    </submittedName>
</protein>
<proteinExistence type="predicted"/>
<dbReference type="OrthoDB" id="3557394at2759"/>
<evidence type="ECO:0000259" key="2">
    <source>
        <dbReference type="Pfam" id="PF06985"/>
    </source>
</evidence>
<accession>A0A7C8I692</accession>
<evidence type="ECO:0000313" key="3">
    <source>
        <dbReference type="EMBL" id="KAF2870346.1"/>
    </source>
</evidence>
<dbReference type="InterPro" id="IPR052895">
    <property type="entry name" value="HetReg/Transcr_Mod"/>
</dbReference>
<dbReference type="Pfam" id="PF06985">
    <property type="entry name" value="HET"/>
    <property type="match status" value="1"/>
</dbReference>
<evidence type="ECO:0000256" key="1">
    <source>
        <dbReference type="SAM" id="MobiDB-lite"/>
    </source>
</evidence>
<dbReference type="PANTHER" id="PTHR24148">
    <property type="entry name" value="ANKYRIN REPEAT DOMAIN-CONTAINING PROTEIN 39 HOMOLOG-RELATED"/>
    <property type="match status" value="1"/>
</dbReference>
<dbReference type="Pfam" id="PF26639">
    <property type="entry name" value="Het-6_barrel"/>
    <property type="match status" value="1"/>
</dbReference>
<comment type="caution">
    <text evidence="3">The sequence shown here is derived from an EMBL/GenBank/DDBJ whole genome shotgun (WGS) entry which is preliminary data.</text>
</comment>
<keyword evidence="4" id="KW-1185">Reference proteome</keyword>
<name>A0A7C8I692_9PLEO</name>
<dbReference type="EMBL" id="JAADJZ010000014">
    <property type="protein sequence ID" value="KAF2870346.1"/>
    <property type="molecule type" value="Genomic_DNA"/>
</dbReference>
<dbReference type="Proteomes" id="UP000481861">
    <property type="component" value="Unassembled WGS sequence"/>
</dbReference>
<feature type="domain" description="Heterokaryon incompatibility" evidence="2">
    <location>
        <begin position="73"/>
        <end position="261"/>
    </location>
</feature>
<gene>
    <name evidence="3" type="ORF">BDV95DRAFT_496949</name>
</gene>
<dbReference type="AlphaFoldDB" id="A0A7C8I692"/>
<reference evidence="3 4" key="1">
    <citation type="submission" date="2020-01" db="EMBL/GenBank/DDBJ databases">
        <authorList>
            <consortium name="DOE Joint Genome Institute"/>
            <person name="Haridas S."/>
            <person name="Albert R."/>
            <person name="Binder M."/>
            <person name="Bloem J."/>
            <person name="Labutti K."/>
            <person name="Salamov A."/>
            <person name="Andreopoulos B."/>
            <person name="Baker S.E."/>
            <person name="Barry K."/>
            <person name="Bills G."/>
            <person name="Bluhm B.H."/>
            <person name="Cannon C."/>
            <person name="Castanera R."/>
            <person name="Culley D.E."/>
            <person name="Daum C."/>
            <person name="Ezra D."/>
            <person name="Gonzalez J.B."/>
            <person name="Henrissat B."/>
            <person name="Kuo A."/>
            <person name="Liang C."/>
            <person name="Lipzen A."/>
            <person name="Lutzoni F."/>
            <person name="Magnuson J."/>
            <person name="Mondo S."/>
            <person name="Nolan M."/>
            <person name="Ohm R."/>
            <person name="Pangilinan J."/>
            <person name="Park H.-J.H."/>
            <person name="Ramirez L."/>
            <person name="Alfaro M."/>
            <person name="Sun H."/>
            <person name="Tritt A."/>
            <person name="Yoshinaga Y."/>
            <person name="Zwiers L.-H.L."/>
            <person name="Turgeon B.G."/>
            <person name="Goodwin S.B."/>
            <person name="Spatafora J.W."/>
            <person name="Crous P.W."/>
            <person name="Grigoriev I.V."/>
        </authorList>
    </citation>
    <scope>NUCLEOTIDE SEQUENCE [LARGE SCALE GENOMIC DNA]</scope>
    <source>
        <strain evidence="3 4">CBS 611.86</strain>
    </source>
</reference>
<feature type="region of interest" description="Disordered" evidence="1">
    <location>
        <begin position="1"/>
        <end position="30"/>
    </location>
</feature>
<organism evidence="3 4">
    <name type="scientific">Massariosphaeria phaeospora</name>
    <dbReference type="NCBI Taxonomy" id="100035"/>
    <lineage>
        <taxon>Eukaryota</taxon>
        <taxon>Fungi</taxon>
        <taxon>Dikarya</taxon>
        <taxon>Ascomycota</taxon>
        <taxon>Pezizomycotina</taxon>
        <taxon>Dothideomycetes</taxon>
        <taxon>Pleosporomycetidae</taxon>
        <taxon>Pleosporales</taxon>
        <taxon>Pleosporales incertae sedis</taxon>
        <taxon>Massariosphaeria</taxon>
    </lineage>
</organism>